<dbReference type="PROSITE" id="PS00108">
    <property type="entry name" value="PROTEIN_KINASE_ST"/>
    <property type="match status" value="1"/>
</dbReference>
<dbReference type="InterPro" id="IPR011009">
    <property type="entry name" value="Kinase-like_dom_sf"/>
</dbReference>
<sequence length="227" mass="25911">MTPQQRDWLLWQLEIRQNIDKDTTDRSTVFIRFGTMCAEDGSLSSFYAHNGTLFVIQDNDQPWRWPVVRIDSSRLGLAYNPDTNADDAKVTLHAYAIHIKDLFHPGAVDGEGMDEGIDDGWAREVRVFRRLSKKHPHPGYVRYLGCRVAETPSGEKRITGIVLEKLQRSMANYDPDDAAFRDLDTAVFLQRLEHVVLFLHSIGLAHNDLKPGNVLLRDNNVPVLIDF</sequence>
<dbReference type="PROSITE" id="PS50011">
    <property type="entry name" value="PROTEIN_KINASE_DOM"/>
    <property type="match status" value="1"/>
</dbReference>
<evidence type="ECO:0000313" key="2">
    <source>
        <dbReference type="EMBL" id="KAL1889062.1"/>
    </source>
</evidence>
<dbReference type="SUPFAM" id="SSF56112">
    <property type="entry name" value="Protein kinase-like (PK-like)"/>
    <property type="match status" value="1"/>
</dbReference>
<dbReference type="Gene3D" id="1.10.510.10">
    <property type="entry name" value="Transferase(Phosphotransferase) domain 1"/>
    <property type="match status" value="1"/>
</dbReference>
<organism evidence="2 3">
    <name type="scientific">Sporothrix stenoceras</name>
    <dbReference type="NCBI Taxonomy" id="5173"/>
    <lineage>
        <taxon>Eukaryota</taxon>
        <taxon>Fungi</taxon>
        <taxon>Dikarya</taxon>
        <taxon>Ascomycota</taxon>
        <taxon>Pezizomycotina</taxon>
        <taxon>Sordariomycetes</taxon>
        <taxon>Sordariomycetidae</taxon>
        <taxon>Ophiostomatales</taxon>
        <taxon>Ophiostomataceae</taxon>
        <taxon>Sporothrix</taxon>
    </lineage>
</organism>
<comment type="caution">
    <text evidence="2">The sequence shown here is derived from an EMBL/GenBank/DDBJ whole genome shotgun (WGS) entry which is preliminary data.</text>
</comment>
<evidence type="ECO:0000313" key="3">
    <source>
        <dbReference type="Proteomes" id="UP001583186"/>
    </source>
</evidence>
<dbReference type="InterPro" id="IPR000719">
    <property type="entry name" value="Prot_kinase_dom"/>
</dbReference>
<feature type="domain" description="Protein kinase" evidence="1">
    <location>
        <begin position="64"/>
        <end position="227"/>
    </location>
</feature>
<accession>A0ABR3YMC8</accession>
<dbReference type="Proteomes" id="UP001583186">
    <property type="component" value="Unassembled WGS sequence"/>
</dbReference>
<keyword evidence="3" id="KW-1185">Reference proteome</keyword>
<dbReference type="InterPro" id="IPR008271">
    <property type="entry name" value="Ser/Thr_kinase_AS"/>
</dbReference>
<reference evidence="2 3" key="1">
    <citation type="journal article" date="2024" name="IMA Fungus">
        <title>IMA Genome - F19 : A genome assembly and annotation guide to empower mycologists, including annotated draft genome sequences of Ceratocystis pirilliformis, Diaporthe australafricana, Fusarium ophioides, Paecilomyces lecythidis, and Sporothrix stenoceras.</title>
        <authorList>
            <person name="Aylward J."/>
            <person name="Wilson A.M."/>
            <person name="Visagie C.M."/>
            <person name="Spraker J."/>
            <person name="Barnes I."/>
            <person name="Buitendag C."/>
            <person name="Ceriani C."/>
            <person name="Del Mar Angel L."/>
            <person name="du Plessis D."/>
            <person name="Fuchs T."/>
            <person name="Gasser K."/>
            <person name="Kramer D."/>
            <person name="Li W."/>
            <person name="Munsamy K."/>
            <person name="Piso A."/>
            <person name="Price J.L."/>
            <person name="Sonnekus B."/>
            <person name="Thomas C."/>
            <person name="van der Nest A."/>
            <person name="van Dijk A."/>
            <person name="van Heerden A."/>
            <person name="van Vuuren N."/>
            <person name="Yilmaz N."/>
            <person name="Duong T.A."/>
            <person name="van der Merwe N.A."/>
            <person name="Wingfield M.J."/>
            <person name="Wingfield B.D."/>
        </authorList>
    </citation>
    <scope>NUCLEOTIDE SEQUENCE [LARGE SCALE GENOMIC DNA]</scope>
    <source>
        <strain evidence="2 3">CMW 5346</strain>
    </source>
</reference>
<evidence type="ECO:0000259" key="1">
    <source>
        <dbReference type="PROSITE" id="PS50011"/>
    </source>
</evidence>
<protein>
    <recommendedName>
        <fullName evidence="1">Protein kinase domain-containing protein</fullName>
    </recommendedName>
</protein>
<proteinExistence type="predicted"/>
<gene>
    <name evidence="2" type="ORF">Sste5346_009127</name>
</gene>
<name>A0ABR3YMC8_9PEZI</name>
<dbReference type="EMBL" id="JAWCUI010000080">
    <property type="protein sequence ID" value="KAL1889062.1"/>
    <property type="molecule type" value="Genomic_DNA"/>
</dbReference>